<protein>
    <submittedName>
        <fullName evidence="3">Uncharacterized protein</fullName>
    </submittedName>
</protein>
<evidence type="ECO:0000313" key="3">
    <source>
        <dbReference type="EMBL" id="OWF54811.1"/>
    </source>
</evidence>
<reference evidence="3 4" key="1">
    <citation type="journal article" date="2017" name="Nat. Ecol. Evol.">
        <title>Scallop genome provides insights into evolution of bilaterian karyotype and development.</title>
        <authorList>
            <person name="Wang S."/>
            <person name="Zhang J."/>
            <person name="Jiao W."/>
            <person name="Li J."/>
            <person name="Xun X."/>
            <person name="Sun Y."/>
            <person name="Guo X."/>
            <person name="Huan P."/>
            <person name="Dong B."/>
            <person name="Zhang L."/>
            <person name="Hu X."/>
            <person name="Sun X."/>
            <person name="Wang J."/>
            <person name="Zhao C."/>
            <person name="Wang Y."/>
            <person name="Wang D."/>
            <person name="Huang X."/>
            <person name="Wang R."/>
            <person name="Lv J."/>
            <person name="Li Y."/>
            <person name="Zhang Z."/>
            <person name="Liu B."/>
            <person name="Lu W."/>
            <person name="Hui Y."/>
            <person name="Liang J."/>
            <person name="Zhou Z."/>
            <person name="Hou R."/>
            <person name="Li X."/>
            <person name="Liu Y."/>
            <person name="Li H."/>
            <person name="Ning X."/>
            <person name="Lin Y."/>
            <person name="Zhao L."/>
            <person name="Xing Q."/>
            <person name="Dou J."/>
            <person name="Li Y."/>
            <person name="Mao J."/>
            <person name="Guo H."/>
            <person name="Dou H."/>
            <person name="Li T."/>
            <person name="Mu C."/>
            <person name="Jiang W."/>
            <person name="Fu Q."/>
            <person name="Fu X."/>
            <person name="Miao Y."/>
            <person name="Liu J."/>
            <person name="Yu Q."/>
            <person name="Li R."/>
            <person name="Liao H."/>
            <person name="Li X."/>
            <person name="Kong Y."/>
            <person name="Jiang Z."/>
            <person name="Chourrout D."/>
            <person name="Li R."/>
            <person name="Bao Z."/>
        </authorList>
    </citation>
    <scope>NUCLEOTIDE SEQUENCE [LARGE SCALE GENOMIC DNA]</scope>
    <source>
        <strain evidence="3 4">PY_sf001</strain>
    </source>
</reference>
<accession>A0A210R1P9</accession>
<name>A0A210R1P9_MIZYE</name>
<feature type="compositionally biased region" description="Basic and acidic residues" evidence="1">
    <location>
        <begin position="294"/>
        <end position="306"/>
    </location>
</feature>
<dbReference type="AlphaFoldDB" id="A0A210R1P9"/>
<feature type="region of interest" description="Disordered" evidence="1">
    <location>
        <begin position="143"/>
        <end position="164"/>
    </location>
</feature>
<evidence type="ECO:0000313" key="4">
    <source>
        <dbReference type="Proteomes" id="UP000242188"/>
    </source>
</evidence>
<organism evidence="3 4">
    <name type="scientific">Mizuhopecten yessoensis</name>
    <name type="common">Japanese scallop</name>
    <name type="synonym">Patinopecten yessoensis</name>
    <dbReference type="NCBI Taxonomy" id="6573"/>
    <lineage>
        <taxon>Eukaryota</taxon>
        <taxon>Metazoa</taxon>
        <taxon>Spiralia</taxon>
        <taxon>Lophotrochozoa</taxon>
        <taxon>Mollusca</taxon>
        <taxon>Bivalvia</taxon>
        <taxon>Autobranchia</taxon>
        <taxon>Pteriomorphia</taxon>
        <taxon>Pectinida</taxon>
        <taxon>Pectinoidea</taxon>
        <taxon>Pectinidae</taxon>
        <taxon>Mizuhopecten</taxon>
    </lineage>
</organism>
<evidence type="ECO:0000256" key="1">
    <source>
        <dbReference type="SAM" id="MobiDB-lite"/>
    </source>
</evidence>
<keyword evidence="4" id="KW-1185">Reference proteome</keyword>
<dbReference type="Proteomes" id="UP000242188">
    <property type="component" value="Unassembled WGS sequence"/>
</dbReference>
<gene>
    <name evidence="3" type="ORF">KP79_PYT06601</name>
</gene>
<evidence type="ECO:0000256" key="2">
    <source>
        <dbReference type="SAM" id="Phobius"/>
    </source>
</evidence>
<proteinExistence type="predicted"/>
<feature type="compositionally biased region" description="Basic and acidic residues" evidence="1">
    <location>
        <begin position="361"/>
        <end position="372"/>
    </location>
</feature>
<feature type="region of interest" description="Disordered" evidence="1">
    <location>
        <begin position="289"/>
        <end position="420"/>
    </location>
</feature>
<sequence length="420" mass="45353">MHSKSSTLLPMCRNGSLTSGRVVVDTYDTGVLDYDSCRCTVSLSGTNTGPVNLQTGPYSRTAPASDCGSILRFNRHPTNTYTEYQCTRITGDIISDFASSELLNITLSKVNNNIQWQSGYCILIRTGVNITVTCDDAGELGASSASTPTTKTTPATTTITTPSSSSVQTVTNITDNGGDVNGGYNYVKDKSIGIGVIAGAAGGGAVLVIIFIIVIVVIIIRKKGADVKRTEGNFAVDIQPYAVTTPKFYHNEGVDTITHNSLYESAGPRDPDTNHIVTETGDVYAQVQKPNKHTHSETEQSNHTEHSQTTPSGDVYAVVNKPNKHTHSETEHSNHTEHSQTTPSGDVYAVVNKPKKGANNTKDELHNDDNKRPSRYKNQEGLMYAEVDDTTSRPRSRPPVRPKPTSNADRVIYSEVDTGV</sequence>
<keyword evidence="2" id="KW-0472">Membrane</keyword>
<keyword evidence="2" id="KW-1133">Transmembrane helix</keyword>
<feature type="compositionally biased region" description="Basic and acidic residues" evidence="1">
    <location>
        <begin position="326"/>
        <end position="338"/>
    </location>
</feature>
<comment type="caution">
    <text evidence="3">The sequence shown here is derived from an EMBL/GenBank/DDBJ whole genome shotgun (WGS) entry which is preliminary data.</text>
</comment>
<keyword evidence="2" id="KW-0812">Transmembrane</keyword>
<dbReference type="OrthoDB" id="10498131at2759"/>
<dbReference type="EMBL" id="NEDP02000875">
    <property type="protein sequence ID" value="OWF54811.1"/>
    <property type="molecule type" value="Genomic_DNA"/>
</dbReference>
<feature type="transmembrane region" description="Helical" evidence="2">
    <location>
        <begin position="194"/>
        <end position="220"/>
    </location>
</feature>